<protein>
    <submittedName>
        <fullName evidence="2">Type-IV secretion system protein TraC</fullName>
    </submittedName>
</protein>
<dbReference type="Pfam" id="PF19044">
    <property type="entry name" value="P-loop_TraG"/>
    <property type="match status" value="1"/>
</dbReference>
<evidence type="ECO:0000313" key="3">
    <source>
        <dbReference type="Proteomes" id="UP000192722"/>
    </source>
</evidence>
<dbReference type="InterPro" id="IPR014117">
    <property type="entry name" value="TraC-F-type"/>
</dbReference>
<keyword evidence="3" id="KW-1185">Reference proteome</keyword>
<feature type="domain" description="TraG P-loop" evidence="1">
    <location>
        <begin position="469"/>
        <end position="766"/>
    </location>
</feature>
<accession>A0ABX3TVH2</accession>
<comment type="caution">
    <text evidence="2">The sequence shown here is derived from an EMBL/GenBank/DDBJ whole genome shotgun (WGS) entry which is preliminary data.</text>
</comment>
<dbReference type="PANTHER" id="PTHR38467">
    <property type="match status" value="1"/>
</dbReference>
<dbReference type="Gene3D" id="1.10.8.730">
    <property type="match status" value="1"/>
</dbReference>
<dbReference type="PANTHER" id="PTHR38467:SF1">
    <property type="entry name" value="CONJUGATIVE TRANSFER: ASSEMBLY"/>
    <property type="match status" value="1"/>
</dbReference>
<name>A0ABX3TVH2_9GAMM</name>
<dbReference type="SUPFAM" id="SSF52540">
    <property type="entry name" value="P-loop containing nucleoside triphosphate hydrolases"/>
    <property type="match status" value="1"/>
</dbReference>
<dbReference type="NCBIfam" id="TIGR02746">
    <property type="entry name" value="TraC-F-type"/>
    <property type="match status" value="1"/>
</dbReference>
<organism evidence="2 3">
    <name type="scientific">Rouxiella silvae</name>
    <dbReference type="NCBI Taxonomy" id="1646373"/>
    <lineage>
        <taxon>Bacteria</taxon>
        <taxon>Pseudomonadati</taxon>
        <taxon>Pseudomonadota</taxon>
        <taxon>Gammaproteobacteria</taxon>
        <taxon>Enterobacterales</taxon>
        <taxon>Yersiniaceae</taxon>
        <taxon>Rouxiella</taxon>
    </lineage>
</organism>
<dbReference type="InterPro" id="IPR053155">
    <property type="entry name" value="F-pilin_assembly_TraC"/>
</dbReference>
<dbReference type="InterPro" id="IPR027417">
    <property type="entry name" value="P-loop_NTPase"/>
</dbReference>
<dbReference type="Pfam" id="PF11130">
    <property type="entry name" value="TraC_F_IV"/>
    <property type="match status" value="1"/>
</dbReference>
<dbReference type="InterPro" id="IPR025955">
    <property type="entry name" value="TraC/Conjuga_ATPase"/>
</dbReference>
<reference evidence="2 3" key="1">
    <citation type="journal article" date="2017" name="Int. J. Syst. Evol. Microbiol.">
        <title>Rouxiella badensis sp. nov. and Rouxiella silvae sp. nov. isolated from peat bog soil in Germany and emendation of the genus description.</title>
        <authorList>
            <person name="Le Fleche-Mateos A."/>
            <person name="Kugler J.H."/>
            <person name="Hansen S.H."/>
            <person name="Syldatk C."/>
            <person name="Hausmann R."/>
            <person name="Lomprez F."/>
            <person name="Vandenbogaert M."/>
            <person name="Manuguerra J.C."/>
            <person name="Grimont P.A."/>
        </authorList>
    </citation>
    <scope>NUCLEOTIDE SEQUENCE [LARGE SCALE GENOMIC DNA]</scope>
    <source>
        <strain evidence="2 3">213</strain>
    </source>
</reference>
<dbReference type="Proteomes" id="UP000192722">
    <property type="component" value="Unassembled WGS sequence"/>
</dbReference>
<proteinExistence type="predicted"/>
<dbReference type="RefSeq" id="WP_084984260.1">
    <property type="nucleotide sequence ID" value="NZ_CBCSCF010000021.1"/>
</dbReference>
<dbReference type="EMBL" id="MRWD01000067">
    <property type="protein sequence ID" value="ORJ19222.1"/>
    <property type="molecule type" value="Genomic_DNA"/>
</dbReference>
<dbReference type="InterPro" id="IPR043964">
    <property type="entry name" value="P-loop_TraG"/>
</dbReference>
<evidence type="ECO:0000259" key="1">
    <source>
        <dbReference type="Pfam" id="PF19044"/>
    </source>
</evidence>
<sequence>MPKSLLDTITRMISGSKYKEDADAARKSLQQFDYPSLTALLPYRVYDDVTDLYINKDTAGFIFEIAPLSGANEDIIAAIDDVFRRRLPRKTPVAIYLIASKCVSEVVSAGVSEDMWQGIHKDRLNAITKAFFERAALKGFHNKKEMPLYLRNYRVFAVVGKKTKINAKTMSELSMLRETLRVSFQASKLHTHNLPVGEFLSVMRELHNYRPGQTAKSSNDYDDHEELHRQIIDASNELEVFPDYLRLTTRRHHDDKDINADNSGVVSTRIVNLQISKNPRQFALWQTPDNLHNIRFTSMGIPCPFMITWGIEVDDQMSSQSESFRKEQDLAKKANSAYAKFIPSTGKAYEEWKSLRQELGSNSTSMCRYFWNMTLFTPDNDLDQLKCTLEAQNVLRKNDLPVDSPRFQQMRNFMATFPFVLQEGLWEDLKMSGVTKRATVYNAINLMPVVAESGLSGQGSPLPSYRNQINFFDLFSENNGSTNFNMAVTGTSGAGKSFLIQEILRQVLNSGGFATVIDMGRSYENFCKQAGGVYLDGATLRFNPFGDVTDINESAEGITMLMTVLASPDDEMDEVSEAILMKGVIAAWDKGKNKAKIDYIVDYMKDESGKAHNKDKDTIRNRLDELIVRLDRYCTHGPDGEYFNAEHPTLNADTRFAVLELLNLESKPKLLSAILFSIILAVQEKMYKSPRNLKKLCVIDEAWRLLNGSNVHAAKFIEKGYRTVRRHRGSFITITQGIRDFTGVDGAPPPAEAAAAWNNSGTKVTLMQEAKAFNDFLKEKPDFYNEVEKTVIKGFQPSLETGFSSLLISAGERSSFHRLFVDPITRAMFSSKGEHFEFMSQAQVAGATSEEAAMLLAERIYTDELKELEEWAKLN</sequence>
<gene>
    <name evidence="2" type="ORF">BS639_21165</name>
</gene>
<dbReference type="Gene3D" id="3.40.50.300">
    <property type="entry name" value="P-loop containing nucleotide triphosphate hydrolases"/>
    <property type="match status" value="1"/>
</dbReference>
<dbReference type="NCBIfam" id="NF010278">
    <property type="entry name" value="PRK13721.1"/>
    <property type="match status" value="1"/>
</dbReference>
<evidence type="ECO:0000313" key="2">
    <source>
        <dbReference type="EMBL" id="ORJ19222.1"/>
    </source>
</evidence>